<feature type="region of interest" description="Disordered" evidence="3">
    <location>
        <begin position="1"/>
        <end position="23"/>
    </location>
</feature>
<evidence type="ECO:0000313" key="6">
    <source>
        <dbReference type="Proteomes" id="UP000288805"/>
    </source>
</evidence>
<name>A0A438BT63_VITVI</name>
<reference evidence="5 6" key="1">
    <citation type="journal article" date="2018" name="PLoS Genet.">
        <title>Population sequencing reveals clonal diversity and ancestral inbreeding in the grapevine cultivar Chardonnay.</title>
        <authorList>
            <person name="Roach M.J."/>
            <person name="Johnson D.L."/>
            <person name="Bohlmann J."/>
            <person name="van Vuuren H.J."/>
            <person name="Jones S.J."/>
            <person name="Pretorius I.S."/>
            <person name="Schmidt S.A."/>
            <person name="Borneman A.R."/>
        </authorList>
    </citation>
    <scope>NUCLEOTIDE SEQUENCE [LARGE SCALE GENOMIC DNA]</scope>
    <source>
        <strain evidence="6">cv. Chardonnay</strain>
        <tissue evidence="5">Leaf</tissue>
    </source>
</reference>
<proteinExistence type="predicted"/>
<protein>
    <submittedName>
        <fullName evidence="5">Sister chromatid cohesion 1 protein 2</fullName>
    </submittedName>
</protein>
<sequence>MLLAKEEQKAVNSGDNGNANDGKRCRDGGEAVVLVMEIYLWLNDASATPVLSTLRRLGWWIYGRFRKGGIFGIHASLGTFNNWELDIVETFFSKLLEKVVRREENNKVIWEGFQEGGVFNLFFLFSLGTWGANPLSNKHYLESMGLVKSKLFFLGNKILVDEVPVLAYRILGYILLGVVRIYSKKVEYLFDDCQKMLIKVKDFAVGKQFNADMEGFSAPCFSITLPKTFELDAFDLEVLEDVSGGNVRPQEEITLQDTLKNEGIRHYFLDQVFCLKLFVFIEVIMWPSFQHVKNHSECKNFYFIELNML</sequence>
<organism evidence="5 6">
    <name type="scientific">Vitis vinifera</name>
    <name type="common">Grape</name>
    <dbReference type="NCBI Taxonomy" id="29760"/>
    <lineage>
        <taxon>Eukaryota</taxon>
        <taxon>Viridiplantae</taxon>
        <taxon>Streptophyta</taxon>
        <taxon>Embryophyta</taxon>
        <taxon>Tracheophyta</taxon>
        <taxon>Spermatophyta</taxon>
        <taxon>Magnoliopsida</taxon>
        <taxon>eudicotyledons</taxon>
        <taxon>Gunneridae</taxon>
        <taxon>Pentapetalae</taxon>
        <taxon>rosids</taxon>
        <taxon>Vitales</taxon>
        <taxon>Vitaceae</taxon>
        <taxon>Viteae</taxon>
        <taxon>Vitis</taxon>
    </lineage>
</organism>
<dbReference type="GO" id="GO:0005634">
    <property type="term" value="C:nucleus"/>
    <property type="evidence" value="ECO:0007669"/>
    <property type="project" value="UniProtKB-SubCell"/>
</dbReference>
<evidence type="ECO:0000256" key="2">
    <source>
        <dbReference type="ARBA" id="ARBA00023242"/>
    </source>
</evidence>
<dbReference type="GO" id="GO:0007062">
    <property type="term" value="P:sister chromatid cohesion"/>
    <property type="evidence" value="ECO:0007669"/>
    <property type="project" value="InterPro"/>
</dbReference>
<dbReference type="InterPro" id="IPR039781">
    <property type="entry name" value="Rad21/Rec8-like"/>
</dbReference>
<dbReference type="PANTHER" id="PTHR12585:SF73">
    <property type="entry name" value="SISTER CHROMATID COHESION 1 PROTEIN 2"/>
    <property type="match status" value="1"/>
</dbReference>
<dbReference type="PANTHER" id="PTHR12585">
    <property type="entry name" value="SCC1 / RAD21 FAMILY MEMBER"/>
    <property type="match status" value="1"/>
</dbReference>
<gene>
    <name evidence="5" type="primary">SYN2_2</name>
    <name evidence="5" type="ORF">CK203_084869</name>
</gene>
<dbReference type="InterPro" id="IPR006910">
    <property type="entry name" value="Rad21_Rec8_N"/>
</dbReference>
<evidence type="ECO:0000256" key="1">
    <source>
        <dbReference type="ARBA" id="ARBA00004123"/>
    </source>
</evidence>
<feature type="compositionally biased region" description="Polar residues" evidence="3">
    <location>
        <begin position="10"/>
        <end position="19"/>
    </location>
</feature>
<dbReference type="EMBL" id="QGNW01002628">
    <property type="protein sequence ID" value="RVW14154.1"/>
    <property type="molecule type" value="Genomic_DNA"/>
</dbReference>
<dbReference type="Proteomes" id="UP000288805">
    <property type="component" value="Unassembled WGS sequence"/>
</dbReference>
<keyword evidence="2" id="KW-0539">Nucleus</keyword>
<dbReference type="AlphaFoldDB" id="A0A438BT63"/>
<accession>A0A438BT63</accession>
<dbReference type="Pfam" id="PF04825">
    <property type="entry name" value="Rad21_Rec8_N"/>
    <property type="match status" value="1"/>
</dbReference>
<evidence type="ECO:0000259" key="4">
    <source>
        <dbReference type="Pfam" id="PF04825"/>
    </source>
</evidence>
<evidence type="ECO:0000313" key="5">
    <source>
        <dbReference type="EMBL" id="RVW14154.1"/>
    </source>
</evidence>
<comment type="caution">
    <text evidence="5">The sequence shown here is derived from an EMBL/GenBank/DDBJ whole genome shotgun (WGS) entry which is preliminary data.</text>
</comment>
<comment type="subcellular location">
    <subcellularLocation>
        <location evidence="1">Nucleus</location>
    </subcellularLocation>
</comment>
<evidence type="ECO:0000256" key="3">
    <source>
        <dbReference type="SAM" id="MobiDB-lite"/>
    </source>
</evidence>
<feature type="domain" description="Rad21/Rec8-like protein N-terminal" evidence="4">
    <location>
        <begin position="157"/>
        <end position="212"/>
    </location>
</feature>
<dbReference type="GO" id="GO:0008278">
    <property type="term" value="C:cohesin complex"/>
    <property type="evidence" value="ECO:0007669"/>
    <property type="project" value="InterPro"/>
</dbReference>